<gene>
    <name evidence="2" type="ORF">ABGB03_08580</name>
</gene>
<dbReference type="InterPro" id="IPR039437">
    <property type="entry name" value="FrzH/put_lumazine-bd"/>
</dbReference>
<dbReference type="SUPFAM" id="SSF54427">
    <property type="entry name" value="NTF2-like"/>
    <property type="match status" value="1"/>
</dbReference>
<proteinExistence type="predicted"/>
<feature type="signal peptide" evidence="1">
    <location>
        <begin position="1"/>
        <end position="23"/>
    </location>
</feature>
<dbReference type="Gene3D" id="3.10.450.50">
    <property type="match status" value="1"/>
</dbReference>
<name>A0AAU7BPD6_9FLAO</name>
<keyword evidence="1" id="KW-0732">Signal</keyword>
<dbReference type="InterPro" id="IPR032710">
    <property type="entry name" value="NTF2-like_dom_sf"/>
</dbReference>
<dbReference type="AlphaFoldDB" id="A0AAU7BPD6"/>
<evidence type="ECO:0000313" key="2">
    <source>
        <dbReference type="EMBL" id="XBG59917.1"/>
    </source>
</evidence>
<feature type="chain" id="PRO_5043840083" evidence="1">
    <location>
        <begin position="24"/>
        <end position="425"/>
    </location>
</feature>
<evidence type="ECO:0000256" key="1">
    <source>
        <dbReference type="SAM" id="SignalP"/>
    </source>
</evidence>
<dbReference type="EMBL" id="CP157199">
    <property type="protein sequence ID" value="XBG59917.1"/>
    <property type="molecule type" value="Genomic_DNA"/>
</dbReference>
<protein>
    <submittedName>
        <fullName evidence="2">Nuclear transport factor 2 family protein</fullName>
    </submittedName>
</protein>
<sequence length="425" mass="50318">MKSLKLKFIVILLFITTSFISKGQNNHNEKYYRHLKYNHVSPHIPIMGIYEINKVVASKTSHYVFKFNKSNQLVEIINNHYHTEKRHPLASIGAYKTVINYTEGLETRLFFDKNNRRITNDRDVYKEVYLIDKEGFKYELKFYDLENKPMESSWKVSKYSWSKKGKMIVEKRFNLDEKLVDLSPYFEFEITGILYDKNNLPKEHYNLNDKFEIQENSKGIASYQDTYDTKGNHIKYSYHNANNQLVKNQWGFAYRIKKYDNNGNNLSLLSYDENDSLINVRDIYSNAIVKIASKASQKDSLEIKQKSLEYLTALQELNPKLIEKALHKELAKETIGINPRNRRDTIRKTSYNQMLQFADSWNKAGNKFPPNPNNQVIILDIYDRIATAKLVSDNWVEYLHLIKTNKEWKIINLLWQYKDVGFYSN</sequence>
<dbReference type="RefSeq" id="WP_347921889.1">
    <property type="nucleotide sequence ID" value="NZ_CP157199.1"/>
</dbReference>
<reference evidence="2" key="1">
    <citation type="submission" date="2024-05" db="EMBL/GenBank/DDBJ databases">
        <title>Pontimicrobium maritimus sp. nov., isolated form sea water.</title>
        <authorList>
            <person name="Muhammad N."/>
            <person name="Vuong T.Q."/>
            <person name="Han H.L."/>
            <person name="Kim S.-G."/>
        </authorList>
    </citation>
    <scope>NUCLEOTIDE SEQUENCE</scope>
    <source>
        <strain evidence="2">SW4</strain>
    </source>
</reference>
<accession>A0AAU7BPD6</accession>
<dbReference type="Pfam" id="PF12893">
    <property type="entry name" value="Lumazine_bd_2"/>
    <property type="match status" value="1"/>
</dbReference>
<organism evidence="2">
    <name type="scientific">Pontimicrobium sp. SW4</name>
    <dbReference type="NCBI Taxonomy" id="3153519"/>
    <lineage>
        <taxon>Bacteria</taxon>
        <taxon>Pseudomonadati</taxon>
        <taxon>Bacteroidota</taxon>
        <taxon>Flavobacteriia</taxon>
        <taxon>Flavobacteriales</taxon>
        <taxon>Flavobacteriaceae</taxon>
        <taxon>Pontimicrobium</taxon>
    </lineage>
</organism>